<comment type="caution">
    <text evidence="2">The sequence shown here is derived from an EMBL/GenBank/DDBJ whole genome shotgun (WGS) entry which is preliminary data.</text>
</comment>
<evidence type="ECO:0000256" key="1">
    <source>
        <dbReference type="SAM" id="SignalP"/>
    </source>
</evidence>
<feature type="signal peptide" evidence="1">
    <location>
        <begin position="1"/>
        <end position="22"/>
    </location>
</feature>
<proteinExistence type="predicted"/>
<keyword evidence="1" id="KW-0732">Signal</keyword>
<name>A0A4R5VTU9_9BURK</name>
<feature type="chain" id="PRO_5020385942" description="DUF2845 domain-containing protein" evidence="1">
    <location>
        <begin position="23"/>
        <end position="84"/>
    </location>
</feature>
<evidence type="ECO:0008006" key="4">
    <source>
        <dbReference type="Google" id="ProtNLM"/>
    </source>
</evidence>
<dbReference type="AlphaFoldDB" id="A0A4R5VTU9"/>
<evidence type="ECO:0000313" key="2">
    <source>
        <dbReference type="EMBL" id="TDK61980.1"/>
    </source>
</evidence>
<dbReference type="RefSeq" id="WP_133330732.1">
    <property type="nucleotide sequence ID" value="NZ_SMYL01000012.1"/>
</dbReference>
<protein>
    <recommendedName>
        <fullName evidence="4">DUF2845 domain-containing protein</fullName>
    </recommendedName>
</protein>
<reference evidence="2 3" key="1">
    <citation type="submission" date="2019-03" db="EMBL/GenBank/DDBJ databases">
        <title>Sapientia aquatica gen. nov., sp. nov., isolated from a crater lake.</title>
        <authorList>
            <person name="Felfoldi T."/>
            <person name="Szabo A."/>
            <person name="Toth E."/>
            <person name="Schumann P."/>
            <person name="Keki Z."/>
            <person name="Marialigeti K."/>
            <person name="Mathe I."/>
        </authorList>
    </citation>
    <scope>NUCLEOTIDE SEQUENCE [LARGE SCALE GENOMIC DNA]</scope>
    <source>
        <strain evidence="2 3">SA-152</strain>
    </source>
</reference>
<accession>A0A4R5VTU9</accession>
<organism evidence="2 3">
    <name type="scientific">Sapientia aquatica</name>
    <dbReference type="NCBI Taxonomy" id="1549640"/>
    <lineage>
        <taxon>Bacteria</taxon>
        <taxon>Pseudomonadati</taxon>
        <taxon>Pseudomonadota</taxon>
        <taxon>Betaproteobacteria</taxon>
        <taxon>Burkholderiales</taxon>
        <taxon>Oxalobacteraceae</taxon>
        <taxon>Sapientia</taxon>
    </lineage>
</organism>
<sequence length="84" mass="9154">MFKQIGIVLITTALAFPHVANANDEKPKLRGTVCDGTLFKLTCGYIGEVTVPEIYEKGWRIIAVVQSGSGRSVSVIIEEQETKS</sequence>
<evidence type="ECO:0000313" key="3">
    <source>
        <dbReference type="Proteomes" id="UP000294829"/>
    </source>
</evidence>
<dbReference type="Proteomes" id="UP000294829">
    <property type="component" value="Unassembled WGS sequence"/>
</dbReference>
<gene>
    <name evidence="2" type="ORF">E2I14_17015</name>
</gene>
<keyword evidence="3" id="KW-1185">Reference proteome</keyword>
<dbReference type="EMBL" id="SMYL01000012">
    <property type="protein sequence ID" value="TDK61980.1"/>
    <property type="molecule type" value="Genomic_DNA"/>
</dbReference>